<dbReference type="EMBL" id="RRUE01000002">
    <property type="protein sequence ID" value="RRN43889.1"/>
    <property type="molecule type" value="Genomic_DNA"/>
</dbReference>
<evidence type="ECO:0000256" key="5">
    <source>
        <dbReference type="PIRSR" id="PIRSR001589-3"/>
    </source>
</evidence>
<feature type="site" description="Important for beta-aspartyl-AMP intermediate formation" evidence="5">
    <location>
        <position position="353"/>
    </location>
</feature>
<evidence type="ECO:0000259" key="6">
    <source>
        <dbReference type="Pfam" id="PF00733"/>
    </source>
</evidence>
<dbReference type="PANTHER" id="PTHR43284">
    <property type="entry name" value="ASPARAGINE SYNTHETASE (GLUTAMINE-HYDROLYZING)"/>
    <property type="match status" value="1"/>
</dbReference>
<dbReference type="InterPro" id="IPR051786">
    <property type="entry name" value="ASN_synthetase/amidase"/>
</dbReference>
<dbReference type="InterPro" id="IPR014729">
    <property type="entry name" value="Rossmann-like_a/b/a_fold"/>
</dbReference>
<dbReference type="Proteomes" id="UP000270261">
    <property type="component" value="Unassembled WGS sequence"/>
</dbReference>
<dbReference type="RefSeq" id="WP_125096089.1">
    <property type="nucleotide sequence ID" value="NZ_RRUE01000002.1"/>
</dbReference>
<dbReference type="EC" id="6.3.5.4" evidence="3"/>
<dbReference type="GO" id="GO:0004066">
    <property type="term" value="F:asparagine synthase (glutamine-hydrolyzing) activity"/>
    <property type="evidence" value="ECO:0007669"/>
    <property type="project" value="UniProtKB-EC"/>
</dbReference>
<dbReference type="CDD" id="cd01991">
    <property type="entry name" value="Asn_synthase_B_C"/>
    <property type="match status" value="1"/>
</dbReference>
<dbReference type="GO" id="GO:0006529">
    <property type="term" value="P:asparagine biosynthetic process"/>
    <property type="evidence" value="ECO:0007669"/>
    <property type="project" value="InterPro"/>
</dbReference>
<dbReference type="OrthoDB" id="9763290at2"/>
<evidence type="ECO:0000256" key="3">
    <source>
        <dbReference type="ARBA" id="ARBA00012737"/>
    </source>
</evidence>
<dbReference type="PANTHER" id="PTHR43284:SF1">
    <property type="entry name" value="ASPARAGINE SYNTHETASE"/>
    <property type="match status" value="1"/>
</dbReference>
<reference evidence="7 8" key="1">
    <citation type="submission" date="2018-11" db="EMBL/GenBank/DDBJ databases">
        <title>Genome sequencing of Lautropia sp. KCOM 2505 (= ChDC F240).</title>
        <authorList>
            <person name="Kook J.-K."/>
            <person name="Park S.-N."/>
            <person name="Lim Y.K."/>
        </authorList>
    </citation>
    <scope>NUCLEOTIDE SEQUENCE [LARGE SCALE GENOMIC DNA]</scope>
    <source>
        <strain evidence="7 8">KCOM 2505</strain>
    </source>
</reference>
<dbReference type="InterPro" id="IPR006426">
    <property type="entry name" value="Asn_synth_AEB"/>
</dbReference>
<name>A0A3R8LPI0_9BURK</name>
<evidence type="ECO:0000256" key="2">
    <source>
        <dbReference type="ARBA" id="ARBA00005752"/>
    </source>
</evidence>
<gene>
    <name evidence="7" type="ORF">EHV23_10855</name>
</gene>
<comment type="similarity">
    <text evidence="2">Belongs to the asparagine synthetase family.</text>
</comment>
<dbReference type="Gene3D" id="3.60.20.10">
    <property type="entry name" value="Glutamine Phosphoribosylpyrophosphate, subunit 1, domain 1"/>
    <property type="match status" value="1"/>
</dbReference>
<feature type="domain" description="Asparagine synthetase" evidence="6">
    <location>
        <begin position="227"/>
        <end position="612"/>
    </location>
</feature>
<evidence type="ECO:0000256" key="1">
    <source>
        <dbReference type="ARBA" id="ARBA00005187"/>
    </source>
</evidence>
<dbReference type="Gene3D" id="3.40.50.620">
    <property type="entry name" value="HUPs"/>
    <property type="match status" value="1"/>
</dbReference>
<organism evidence="7 8">
    <name type="scientific">Lautropia dentalis</name>
    <dbReference type="NCBI Taxonomy" id="2490857"/>
    <lineage>
        <taxon>Bacteria</taxon>
        <taxon>Pseudomonadati</taxon>
        <taxon>Pseudomonadota</taxon>
        <taxon>Betaproteobacteria</taxon>
        <taxon>Burkholderiales</taxon>
        <taxon>Burkholderiaceae</taxon>
        <taxon>Lautropia</taxon>
    </lineage>
</organism>
<dbReference type="Pfam" id="PF00733">
    <property type="entry name" value="Asn_synthase"/>
    <property type="match status" value="1"/>
</dbReference>
<keyword evidence="8" id="KW-1185">Reference proteome</keyword>
<dbReference type="InterPro" id="IPR001962">
    <property type="entry name" value="Asn_synthase"/>
</dbReference>
<dbReference type="GO" id="GO:0005829">
    <property type="term" value="C:cytosol"/>
    <property type="evidence" value="ECO:0007669"/>
    <property type="project" value="TreeGrafter"/>
</dbReference>
<dbReference type="SUPFAM" id="SSF52402">
    <property type="entry name" value="Adenine nucleotide alpha hydrolases-like"/>
    <property type="match status" value="1"/>
</dbReference>
<evidence type="ECO:0000256" key="4">
    <source>
        <dbReference type="ARBA" id="ARBA00048741"/>
    </source>
</evidence>
<proteinExistence type="inferred from homology"/>
<accession>A0A3R8LPI0</accession>
<dbReference type="AlphaFoldDB" id="A0A3R8LPI0"/>
<evidence type="ECO:0000313" key="7">
    <source>
        <dbReference type="EMBL" id="RRN43889.1"/>
    </source>
</evidence>
<dbReference type="PIRSF" id="PIRSF001589">
    <property type="entry name" value="Asn_synthetase_glu-h"/>
    <property type="match status" value="1"/>
</dbReference>
<dbReference type="SUPFAM" id="SSF56235">
    <property type="entry name" value="N-terminal nucleophile aminohydrolases (Ntn hydrolases)"/>
    <property type="match status" value="1"/>
</dbReference>
<evidence type="ECO:0000313" key="8">
    <source>
        <dbReference type="Proteomes" id="UP000270261"/>
    </source>
</evidence>
<dbReference type="InterPro" id="IPR029055">
    <property type="entry name" value="Ntn_hydrolases_N"/>
</dbReference>
<comment type="caution">
    <text evidence="7">The sequence shown here is derived from an EMBL/GenBank/DDBJ whole genome shotgun (WGS) entry which is preliminary data.</text>
</comment>
<comment type="pathway">
    <text evidence="1">Amino-acid biosynthesis; L-asparagine biosynthesis; L-asparagine from L-aspartate (L-Gln route): step 1/1.</text>
</comment>
<sequence length="620" mass="70065">MSVNGNFLLVIQPPSSAAPNDRPLPALADITAGWPGSESHRQVHHHQSLLPDGHRFDLQWQGEGWHYIGDAQVGAMGMSNGPRGDDLDSVLHAWLQSREMPVERCRGRFLLVCWDIPNGMVNVVTDTFKTWPVCFSHSTSQGFAAASDMRLLLATRLFSPALSNEGLYHYLNFYYVPALSSICRSVRKLSGGQRLRWRDGRMEQDSWWQLRYPEDLDLGRERAATQLREQIIETVRSYQPGDDQHWGAFLSGGTDSSSICGILAASAAPKKVSSFSIGFTEEGYDELGFAEIAARAFDLDAHQRRVSESEAAEVLPILINTFDEPFGNASAIPTYYCAKMAAEAGKDLLVAGDGGDEIFGGNERYLKDRIFSLYYGLPSPVKGLGSLVAKQLERTDQRWANRIRNFIERGSLPNPDRFYTDDSFASDHYDDLLTPSFRATVPRDTSLNLQRDIWRTFTASSELHRLMHLDLTMAIADNDIIKVTGACRSAGVSVRFPYLDRKLVEYTAHLPAHYKLHGTQKRALFKQAMMSILPEEIRRKKKQGFGLPVSLWMRGQGPFRQLLNDTLESPNARLRDIVQMDTVRRLLDRHQRGAWDHASELYQLLVLELWLQRHAHDTQN</sequence>
<comment type="catalytic activity">
    <reaction evidence="4">
        <text>L-aspartate + L-glutamine + ATP + H2O = L-asparagine + L-glutamate + AMP + diphosphate + H(+)</text>
        <dbReference type="Rhea" id="RHEA:12228"/>
        <dbReference type="ChEBI" id="CHEBI:15377"/>
        <dbReference type="ChEBI" id="CHEBI:15378"/>
        <dbReference type="ChEBI" id="CHEBI:29985"/>
        <dbReference type="ChEBI" id="CHEBI:29991"/>
        <dbReference type="ChEBI" id="CHEBI:30616"/>
        <dbReference type="ChEBI" id="CHEBI:33019"/>
        <dbReference type="ChEBI" id="CHEBI:58048"/>
        <dbReference type="ChEBI" id="CHEBI:58359"/>
        <dbReference type="ChEBI" id="CHEBI:456215"/>
        <dbReference type="EC" id="6.3.5.4"/>
    </reaction>
</comment>
<protein>
    <recommendedName>
        <fullName evidence="3">asparagine synthase (glutamine-hydrolyzing)</fullName>
        <ecNumber evidence="3">6.3.5.4</ecNumber>
    </recommendedName>
</protein>